<dbReference type="Pfam" id="PF01189">
    <property type="entry name" value="Methyltr_RsmB-F"/>
    <property type="match status" value="1"/>
</dbReference>
<dbReference type="SUPFAM" id="SSF53335">
    <property type="entry name" value="S-adenosyl-L-methionine-dependent methyltransferases"/>
    <property type="match status" value="1"/>
</dbReference>
<evidence type="ECO:0000256" key="5">
    <source>
        <dbReference type="PROSITE-ProRule" id="PRU01023"/>
    </source>
</evidence>
<feature type="binding site" evidence="5">
    <location>
        <position position="87"/>
    </location>
    <ligand>
        <name>S-adenosyl-L-methionine</name>
        <dbReference type="ChEBI" id="CHEBI:59789"/>
    </ligand>
</feature>
<gene>
    <name evidence="7" type="ORF">SORDD16_00628</name>
</gene>
<sequence length="353" mass="39294">MVAQVAQPSPGMKVLDLAAAPGGKSTQLAAYLANQGVLVSNEISSKRAKILVENMERFGATNVVVTNESADRLTKVFKGYFDVIVLDAPCSGEGMFRKQPDAMDYWSTDYPSQCASLQREILEDAVTMLAEGGRLVYSTCTWAPEENEEIVHWLLDIYNFELLPVEHVNGMVAGIALPETSRMYPHHFKGEGQFVAHLQFKGENPAPKFKASKSNLSREQLALWHDFAQKHLRVNLTGILQTFGDQLYLLPEMLPDLGKLKIARNGLHLGTFKKKRFEPSFALGLALKPSQVLQNVEINDEDFVKYVAGETVQLSEARPNGWYQVVVQGNGLGFAKVTGNVLKNYYPKGLRFR</sequence>
<dbReference type="InterPro" id="IPR029063">
    <property type="entry name" value="SAM-dependent_MTases_sf"/>
</dbReference>
<feature type="binding site" evidence="5">
    <location>
        <begin position="18"/>
        <end position="24"/>
    </location>
    <ligand>
        <name>S-adenosyl-L-methionine</name>
        <dbReference type="ChEBI" id="CHEBI:59789"/>
    </ligand>
</feature>
<comment type="similarity">
    <text evidence="5">Belongs to the class I-like SAM-binding methyltransferase superfamily. RsmB/NOP family.</text>
</comment>
<comment type="caution">
    <text evidence="5">Lacks conserved residue(s) required for the propagation of feature annotation.</text>
</comment>
<accession>A0A139PF32</accession>
<dbReference type="InterPro" id="IPR049560">
    <property type="entry name" value="MeTrfase_RsmB-F_NOP2_cat"/>
</dbReference>
<dbReference type="PATRIC" id="fig|1303.79.peg.691"/>
<dbReference type="Gene3D" id="2.30.130.60">
    <property type="match status" value="1"/>
</dbReference>
<dbReference type="CDD" id="cd21147">
    <property type="entry name" value="RsmF_methylt_CTD1"/>
    <property type="match status" value="1"/>
</dbReference>
<keyword evidence="4 5" id="KW-0694">RNA-binding</keyword>
<organism evidence="7 8">
    <name type="scientific">Streptococcus oralis</name>
    <dbReference type="NCBI Taxonomy" id="1303"/>
    <lineage>
        <taxon>Bacteria</taxon>
        <taxon>Bacillati</taxon>
        <taxon>Bacillota</taxon>
        <taxon>Bacilli</taxon>
        <taxon>Lactobacillales</taxon>
        <taxon>Streptococcaceae</taxon>
        <taxon>Streptococcus</taxon>
    </lineage>
</organism>
<keyword evidence="1 5" id="KW-0489">Methyltransferase</keyword>
<protein>
    <submittedName>
        <fullName evidence="7">tRNA and rRNA cytosine-C5-methylase</fullName>
    </submittedName>
</protein>
<feature type="binding site" evidence="5">
    <location>
        <position position="42"/>
    </location>
    <ligand>
        <name>S-adenosyl-L-methionine</name>
        <dbReference type="ChEBI" id="CHEBI:59789"/>
    </ligand>
</feature>
<feature type="active site" description="Nucleophile" evidence="5">
    <location>
        <position position="140"/>
    </location>
</feature>
<evidence type="ECO:0000256" key="2">
    <source>
        <dbReference type="ARBA" id="ARBA00022679"/>
    </source>
</evidence>
<dbReference type="CDD" id="cd02440">
    <property type="entry name" value="AdoMet_MTases"/>
    <property type="match status" value="1"/>
</dbReference>
<comment type="caution">
    <text evidence="7">The sequence shown here is derived from an EMBL/GenBank/DDBJ whole genome shotgun (WGS) entry which is preliminary data.</text>
</comment>
<dbReference type="GO" id="GO:0008173">
    <property type="term" value="F:RNA methyltransferase activity"/>
    <property type="evidence" value="ECO:0007669"/>
    <property type="project" value="InterPro"/>
</dbReference>
<evidence type="ECO:0000256" key="3">
    <source>
        <dbReference type="ARBA" id="ARBA00022691"/>
    </source>
</evidence>
<dbReference type="PANTHER" id="PTHR22807:SF30">
    <property type="entry name" value="28S RRNA (CYTOSINE(4447)-C(5))-METHYLTRANSFERASE-RELATED"/>
    <property type="match status" value="1"/>
</dbReference>
<dbReference type="AlphaFoldDB" id="A0A139PF32"/>
<evidence type="ECO:0000256" key="4">
    <source>
        <dbReference type="ARBA" id="ARBA00022884"/>
    </source>
</evidence>
<dbReference type="Gene3D" id="3.40.50.150">
    <property type="entry name" value="Vaccinia Virus protein VP39"/>
    <property type="match status" value="1"/>
</dbReference>
<evidence type="ECO:0000259" key="6">
    <source>
        <dbReference type="PROSITE" id="PS51686"/>
    </source>
</evidence>
<dbReference type="PRINTS" id="PR02008">
    <property type="entry name" value="RCMTFAMILY"/>
</dbReference>
<reference evidence="7 8" key="1">
    <citation type="submission" date="2016-01" db="EMBL/GenBank/DDBJ databases">
        <title>Highly variable Streptococcus oralis are common among viridans streptococci isolated from primates.</title>
        <authorList>
            <person name="Denapaite D."/>
            <person name="Rieger M."/>
            <person name="Koendgen S."/>
            <person name="Brueckner R."/>
            <person name="Ochigava I."/>
            <person name="Kappeler P."/>
            <person name="Maetz-Rensing K."/>
            <person name="Leendertz F."/>
            <person name="Hakenbeck R."/>
        </authorList>
    </citation>
    <scope>NUCLEOTIDE SEQUENCE [LARGE SCALE GENOMIC DNA]</scope>
    <source>
        <strain evidence="7 8">DD16</strain>
    </source>
</reference>
<keyword evidence="2 5" id="KW-0808">Transferase</keyword>
<dbReference type="EMBL" id="LQOB01000050">
    <property type="protein sequence ID" value="KXT87643.1"/>
    <property type="molecule type" value="Genomic_DNA"/>
</dbReference>
<evidence type="ECO:0000256" key="1">
    <source>
        <dbReference type="ARBA" id="ARBA00022603"/>
    </source>
</evidence>
<dbReference type="PROSITE" id="PS51686">
    <property type="entry name" value="SAM_MT_RSMB_NOP"/>
    <property type="match status" value="1"/>
</dbReference>
<dbReference type="GO" id="GO:0001510">
    <property type="term" value="P:RNA methylation"/>
    <property type="evidence" value="ECO:0007669"/>
    <property type="project" value="InterPro"/>
</dbReference>
<dbReference type="InterPro" id="IPR001678">
    <property type="entry name" value="MeTrfase_RsmB-F_NOP2_dom"/>
</dbReference>
<keyword evidence="3 5" id="KW-0949">S-adenosyl-L-methionine</keyword>
<evidence type="ECO:0000313" key="8">
    <source>
        <dbReference type="Proteomes" id="UP000072653"/>
    </source>
</evidence>
<dbReference type="Pfam" id="PF13636">
    <property type="entry name" value="Methyltranf_PUA"/>
    <property type="match status" value="1"/>
</dbReference>
<dbReference type="InterPro" id="IPR027391">
    <property type="entry name" value="Nol1_Nop2_Fmu_2"/>
</dbReference>
<dbReference type="GO" id="GO:0003723">
    <property type="term" value="F:RNA binding"/>
    <property type="evidence" value="ECO:0007669"/>
    <property type="project" value="UniProtKB-UniRule"/>
</dbReference>
<dbReference type="Pfam" id="PF17126">
    <property type="entry name" value="RsmF_methylt_CI"/>
    <property type="match status" value="1"/>
</dbReference>
<evidence type="ECO:0000313" key="7">
    <source>
        <dbReference type="EMBL" id="KXT87643.1"/>
    </source>
</evidence>
<dbReference type="PANTHER" id="PTHR22807">
    <property type="entry name" value="NOP2 YEAST -RELATED NOL1/NOP2/FMU SUN DOMAIN-CONTAINING"/>
    <property type="match status" value="1"/>
</dbReference>
<proteinExistence type="inferred from homology"/>
<dbReference type="Proteomes" id="UP000072653">
    <property type="component" value="Unassembled WGS sequence"/>
</dbReference>
<dbReference type="InterPro" id="IPR023267">
    <property type="entry name" value="RCMT"/>
</dbReference>
<dbReference type="InterPro" id="IPR031340">
    <property type="entry name" value="RsmF_methylt_CI"/>
</dbReference>
<name>A0A139PF32_STROR</name>
<feature type="domain" description="SAM-dependent MTase RsmB/NOP-type" evidence="6">
    <location>
        <begin position="1"/>
        <end position="201"/>
    </location>
</feature>